<evidence type="ECO:0000313" key="4">
    <source>
        <dbReference type="EMBL" id="KAK3584069.1"/>
    </source>
</evidence>
<keyword evidence="1" id="KW-0812">Transmembrane</keyword>
<feature type="signal peptide" evidence="2">
    <location>
        <begin position="1"/>
        <end position="26"/>
    </location>
</feature>
<dbReference type="SUPFAM" id="SSF48726">
    <property type="entry name" value="Immunoglobulin"/>
    <property type="match status" value="1"/>
</dbReference>
<feature type="chain" id="PRO_5042140664" description="Ig-like domain-containing protein" evidence="2">
    <location>
        <begin position="27"/>
        <end position="213"/>
    </location>
</feature>
<comment type="caution">
    <text evidence="4">The sequence shown here is derived from an EMBL/GenBank/DDBJ whole genome shotgun (WGS) entry which is preliminary data.</text>
</comment>
<evidence type="ECO:0000313" key="5">
    <source>
        <dbReference type="Proteomes" id="UP001195483"/>
    </source>
</evidence>
<dbReference type="Proteomes" id="UP001195483">
    <property type="component" value="Unassembled WGS sequence"/>
</dbReference>
<organism evidence="4 5">
    <name type="scientific">Potamilus streckersoni</name>
    <dbReference type="NCBI Taxonomy" id="2493646"/>
    <lineage>
        <taxon>Eukaryota</taxon>
        <taxon>Metazoa</taxon>
        <taxon>Spiralia</taxon>
        <taxon>Lophotrochozoa</taxon>
        <taxon>Mollusca</taxon>
        <taxon>Bivalvia</taxon>
        <taxon>Autobranchia</taxon>
        <taxon>Heteroconchia</taxon>
        <taxon>Palaeoheterodonta</taxon>
        <taxon>Unionida</taxon>
        <taxon>Unionoidea</taxon>
        <taxon>Unionidae</taxon>
        <taxon>Ambleminae</taxon>
        <taxon>Lampsilini</taxon>
        <taxon>Potamilus</taxon>
    </lineage>
</organism>
<keyword evidence="2" id="KW-0732">Signal</keyword>
<feature type="transmembrane region" description="Helical" evidence="1">
    <location>
        <begin position="158"/>
        <end position="180"/>
    </location>
</feature>
<keyword evidence="1" id="KW-1133">Transmembrane helix</keyword>
<dbReference type="Gene3D" id="2.60.40.10">
    <property type="entry name" value="Immunoglobulins"/>
    <property type="match status" value="1"/>
</dbReference>
<evidence type="ECO:0000259" key="3">
    <source>
        <dbReference type="PROSITE" id="PS50835"/>
    </source>
</evidence>
<name>A0AAE0VN70_9BIVA</name>
<dbReference type="InterPro" id="IPR007110">
    <property type="entry name" value="Ig-like_dom"/>
</dbReference>
<gene>
    <name evidence="4" type="ORF">CHS0354_020812</name>
</gene>
<evidence type="ECO:0000256" key="2">
    <source>
        <dbReference type="SAM" id="SignalP"/>
    </source>
</evidence>
<dbReference type="PROSITE" id="PS50835">
    <property type="entry name" value="IG_LIKE"/>
    <property type="match status" value="1"/>
</dbReference>
<feature type="domain" description="Ig-like" evidence="3">
    <location>
        <begin position="29"/>
        <end position="136"/>
    </location>
</feature>
<dbReference type="EMBL" id="JAEAOA010001268">
    <property type="protein sequence ID" value="KAK3584069.1"/>
    <property type="molecule type" value="Genomic_DNA"/>
</dbReference>
<reference evidence="4" key="2">
    <citation type="journal article" date="2021" name="Genome Biol. Evol.">
        <title>Developing a high-quality reference genome for a parasitic bivalve with doubly uniparental inheritance (Bivalvia: Unionida).</title>
        <authorList>
            <person name="Smith C.H."/>
        </authorList>
    </citation>
    <scope>NUCLEOTIDE SEQUENCE</scope>
    <source>
        <strain evidence="4">CHS0354</strain>
        <tissue evidence="4">Mantle</tissue>
    </source>
</reference>
<protein>
    <recommendedName>
        <fullName evidence="3">Ig-like domain-containing protein</fullName>
    </recommendedName>
</protein>
<reference evidence="4" key="3">
    <citation type="submission" date="2023-05" db="EMBL/GenBank/DDBJ databases">
        <authorList>
            <person name="Smith C.H."/>
        </authorList>
    </citation>
    <scope>NUCLEOTIDE SEQUENCE</scope>
    <source>
        <strain evidence="4">CHS0354</strain>
        <tissue evidence="4">Mantle</tissue>
    </source>
</reference>
<keyword evidence="1" id="KW-0472">Membrane</keyword>
<dbReference type="InterPro" id="IPR013783">
    <property type="entry name" value="Ig-like_fold"/>
</dbReference>
<sequence>MNIMKTSSGYMLAIIVLMHCFRCIGSYKNSVQLYPSPSAEVGEGETLCLHCSHPVSAPHFINWYLNNDTYGLVINTNECLYQAIPKLYETDRYKISCNKTICYLSIANISKSKDDGAIWRCDITVIGMNRSNEALTRIVVKATDTKDDMGQRGVEPNIVAAFIVGAIIAIIAVAAVLTLCKYRKRKPDGMINKRYLERTLSKQQDVYGLEKLK</sequence>
<proteinExistence type="predicted"/>
<evidence type="ECO:0000256" key="1">
    <source>
        <dbReference type="SAM" id="Phobius"/>
    </source>
</evidence>
<dbReference type="InterPro" id="IPR036179">
    <property type="entry name" value="Ig-like_dom_sf"/>
</dbReference>
<reference evidence="4" key="1">
    <citation type="journal article" date="2021" name="Genome Biol. Evol.">
        <title>A High-Quality Reference Genome for a Parasitic Bivalve with Doubly Uniparental Inheritance (Bivalvia: Unionida).</title>
        <authorList>
            <person name="Smith C.H."/>
        </authorList>
    </citation>
    <scope>NUCLEOTIDE SEQUENCE</scope>
    <source>
        <strain evidence="4">CHS0354</strain>
    </source>
</reference>
<keyword evidence="5" id="KW-1185">Reference proteome</keyword>
<accession>A0AAE0VN70</accession>
<dbReference type="AlphaFoldDB" id="A0AAE0VN70"/>